<evidence type="ECO:0000313" key="4">
    <source>
        <dbReference type="Proteomes" id="UP001372338"/>
    </source>
</evidence>
<feature type="compositionally biased region" description="Pro residues" evidence="1">
    <location>
        <begin position="227"/>
        <end position="246"/>
    </location>
</feature>
<dbReference type="EMBL" id="JAYWIO010000005">
    <property type="protein sequence ID" value="KAK7258438.1"/>
    <property type="molecule type" value="Genomic_DNA"/>
</dbReference>
<keyword evidence="4" id="KW-1185">Reference proteome</keyword>
<sequence length="259" mass="28894">MGESLIRVHPQLSSKTLSSGERVNRQARDVKQALAGRQPSVEIRERDLGFMHHHPPSLGDRLNILRLRCSFLEGKDWNYHRSTNVVKHVYAKHLHPWARFWAQFIMHNIYPQSHEYECKPPILRIVYGIFSNLEVDAAWIMSEYIFHIAREFAPGTFGLPWLITRLCEDAGVLFGDDLCDLKRQAQMGSQKLQTFDGIAREELGLPPLEAARGSRAARAAAAAATPSVPPAPAPAAPVVPPIPDPQPSQGGSTADLTRE</sequence>
<organism evidence="3 4">
    <name type="scientific">Crotalaria pallida</name>
    <name type="common">Smooth rattlebox</name>
    <name type="synonym">Crotalaria striata</name>
    <dbReference type="NCBI Taxonomy" id="3830"/>
    <lineage>
        <taxon>Eukaryota</taxon>
        <taxon>Viridiplantae</taxon>
        <taxon>Streptophyta</taxon>
        <taxon>Embryophyta</taxon>
        <taxon>Tracheophyta</taxon>
        <taxon>Spermatophyta</taxon>
        <taxon>Magnoliopsida</taxon>
        <taxon>eudicotyledons</taxon>
        <taxon>Gunneridae</taxon>
        <taxon>Pentapetalae</taxon>
        <taxon>rosids</taxon>
        <taxon>fabids</taxon>
        <taxon>Fabales</taxon>
        <taxon>Fabaceae</taxon>
        <taxon>Papilionoideae</taxon>
        <taxon>50 kb inversion clade</taxon>
        <taxon>genistoids sensu lato</taxon>
        <taxon>core genistoids</taxon>
        <taxon>Crotalarieae</taxon>
        <taxon>Crotalaria</taxon>
    </lineage>
</organism>
<feature type="region of interest" description="Disordered" evidence="1">
    <location>
        <begin position="216"/>
        <end position="259"/>
    </location>
</feature>
<evidence type="ECO:0000256" key="1">
    <source>
        <dbReference type="SAM" id="MobiDB-lite"/>
    </source>
</evidence>
<dbReference type="Pfam" id="PF20167">
    <property type="entry name" value="Transposase_32"/>
    <property type="match status" value="1"/>
</dbReference>
<feature type="domain" description="Putative plant transposon protein" evidence="2">
    <location>
        <begin position="68"/>
        <end position="172"/>
    </location>
</feature>
<reference evidence="3 4" key="1">
    <citation type="submission" date="2024-01" db="EMBL/GenBank/DDBJ databases">
        <title>The genomes of 5 underutilized Papilionoideae crops provide insights into root nodulation and disease resistanc.</title>
        <authorList>
            <person name="Yuan L."/>
        </authorList>
    </citation>
    <scope>NUCLEOTIDE SEQUENCE [LARGE SCALE GENOMIC DNA]</scope>
    <source>
        <strain evidence="3">ZHUSHIDOU_FW_LH</strain>
        <tissue evidence="3">Leaf</tissue>
    </source>
</reference>
<protein>
    <recommendedName>
        <fullName evidence="2">Putative plant transposon protein domain-containing protein</fullName>
    </recommendedName>
</protein>
<comment type="caution">
    <text evidence="3">The sequence shown here is derived from an EMBL/GenBank/DDBJ whole genome shotgun (WGS) entry which is preliminary data.</text>
</comment>
<dbReference type="Proteomes" id="UP001372338">
    <property type="component" value="Unassembled WGS sequence"/>
</dbReference>
<gene>
    <name evidence="3" type="ORF">RIF29_24015</name>
</gene>
<name>A0AAN9ER45_CROPI</name>
<evidence type="ECO:0000259" key="2">
    <source>
        <dbReference type="Pfam" id="PF20167"/>
    </source>
</evidence>
<evidence type="ECO:0000313" key="3">
    <source>
        <dbReference type="EMBL" id="KAK7258438.1"/>
    </source>
</evidence>
<proteinExistence type="predicted"/>
<dbReference type="AlphaFoldDB" id="A0AAN9ER45"/>
<dbReference type="InterPro" id="IPR046796">
    <property type="entry name" value="Transposase_32_dom"/>
</dbReference>
<feature type="compositionally biased region" description="Low complexity" evidence="1">
    <location>
        <begin position="216"/>
        <end position="226"/>
    </location>
</feature>
<feature type="compositionally biased region" description="Polar residues" evidence="1">
    <location>
        <begin position="249"/>
        <end position="259"/>
    </location>
</feature>
<accession>A0AAN9ER45</accession>